<dbReference type="InterPro" id="IPR036691">
    <property type="entry name" value="Endo/exonu/phosph_ase_sf"/>
</dbReference>
<gene>
    <name evidence="3" type="ORF">LELG_03767</name>
</gene>
<dbReference type="InterPro" id="IPR046985">
    <property type="entry name" value="IP5"/>
</dbReference>
<dbReference type="InParanoid" id="A5E2D0"/>
<keyword evidence="4" id="KW-1185">Reference proteome</keyword>
<dbReference type="AlphaFoldDB" id="A5E2D0"/>
<dbReference type="PANTHER" id="PTHR11200:SF275">
    <property type="entry name" value="LD06095P"/>
    <property type="match status" value="1"/>
</dbReference>
<dbReference type="Proteomes" id="UP000001996">
    <property type="component" value="Unassembled WGS sequence"/>
</dbReference>
<feature type="domain" description="Inositol polyphosphate-related phosphatase" evidence="2">
    <location>
        <begin position="6"/>
        <end position="398"/>
    </location>
</feature>
<proteinExistence type="predicted"/>
<feature type="region of interest" description="Disordered" evidence="1">
    <location>
        <begin position="323"/>
        <end position="360"/>
    </location>
</feature>
<dbReference type="GO" id="GO:0046856">
    <property type="term" value="P:phosphatidylinositol dephosphorylation"/>
    <property type="evidence" value="ECO:0007669"/>
    <property type="project" value="InterPro"/>
</dbReference>
<dbReference type="Pfam" id="PF22669">
    <property type="entry name" value="Exo_endo_phos2"/>
    <property type="match status" value="1"/>
</dbReference>
<evidence type="ECO:0000256" key="1">
    <source>
        <dbReference type="SAM" id="MobiDB-lite"/>
    </source>
</evidence>
<name>A5E2D0_LODEL</name>
<sequence length="495" mass="56061">MSQLKNQIPLFLFTYNCNKKKLIPELFQSKIQEVLPDELLSLFVFGFQEFCSVLDGSFVEDANRHLIEMNQLLQLTLQEKYNLTSSLQTVSMRIMGSIAMIILSPFASKFAQVRTATGSCGYYYLSLKGGVGTRLTYYPNGRLDSSKSVELSFAVLHLNAFEGEYYYLQRNQSLRDIIRALDFGDGYGLIKPDNHIFIMGDLNYRTSKDYHSSSPESQELLSLQDTSVRVDEATYCKKIESLVLKYDEFAQTMRSGEVLQNFAEPKVRFPPTYKFHVNTAILNSKRSPSWCDRIVYLSTYEEIGDDSLGVNLLRMPGSKQLEQLTLSTTKSKTKTNTNTNTNKNKNQNTNKNTKAETTTADSPLELPHVIQYTSIPSLMLSDHRPVYLNIVVPFNPPQLIISTLSGCLQILPSGLTFDEGFDNFTQLSRLENNARVISGPTTIYLKPTRLDYIKQSLIRPIVDLIIGYGLWTTMTRNGRLCLGLIAIIAWLAYAL</sequence>
<dbReference type="Gene3D" id="3.60.10.10">
    <property type="entry name" value="Endonuclease/exonuclease/phosphatase"/>
    <property type="match status" value="1"/>
</dbReference>
<dbReference type="InterPro" id="IPR000300">
    <property type="entry name" value="IPPc"/>
</dbReference>
<dbReference type="OrthoDB" id="62798at2759"/>
<dbReference type="OMA" id="IKPDNHI"/>
<dbReference type="EMBL" id="CH981528">
    <property type="protein sequence ID" value="EDK45588.1"/>
    <property type="molecule type" value="Genomic_DNA"/>
</dbReference>
<evidence type="ECO:0000259" key="2">
    <source>
        <dbReference type="SMART" id="SM00128"/>
    </source>
</evidence>
<dbReference type="SUPFAM" id="SSF56219">
    <property type="entry name" value="DNase I-like"/>
    <property type="match status" value="1"/>
</dbReference>
<evidence type="ECO:0000313" key="4">
    <source>
        <dbReference type="Proteomes" id="UP000001996"/>
    </source>
</evidence>
<dbReference type="GO" id="GO:0004439">
    <property type="term" value="F:phosphatidylinositol-4,5-bisphosphate 5-phosphatase activity"/>
    <property type="evidence" value="ECO:0007669"/>
    <property type="project" value="TreeGrafter"/>
</dbReference>
<dbReference type="STRING" id="379508.A5E2D0"/>
<dbReference type="FunCoup" id="A5E2D0">
    <property type="interactions" value="82"/>
</dbReference>
<accession>A5E2D0</accession>
<dbReference type="eggNOG" id="KOG0565">
    <property type="taxonomic scope" value="Eukaryota"/>
</dbReference>
<dbReference type="GeneID" id="5231805"/>
<dbReference type="KEGG" id="lel:PVL30_004592"/>
<evidence type="ECO:0000313" key="3">
    <source>
        <dbReference type="EMBL" id="EDK45588.1"/>
    </source>
</evidence>
<protein>
    <recommendedName>
        <fullName evidence="2">Inositol polyphosphate-related phosphatase domain-containing protein</fullName>
    </recommendedName>
</protein>
<reference evidence="3 4" key="1">
    <citation type="journal article" date="2009" name="Nature">
        <title>Evolution of pathogenicity and sexual reproduction in eight Candida genomes.</title>
        <authorList>
            <person name="Butler G."/>
            <person name="Rasmussen M.D."/>
            <person name="Lin M.F."/>
            <person name="Santos M.A."/>
            <person name="Sakthikumar S."/>
            <person name="Munro C.A."/>
            <person name="Rheinbay E."/>
            <person name="Grabherr M."/>
            <person name="Forche A."/>
            <person name="Reedy J.L."/>
            <person name="Agrafioti I."/>
            <person name="Arnaud M.B."/>
            <person name="Bates S."/>
            <person name="Brown A.J."/>
            <person name="Brunke S."/>
            <person name="Costanzo M.C."/>
            <person name="Fitzpatrick D.A."/>
            <person name="de Groot P.W."/>
            <person name="Harris D."/>
            <person name="Hoyer L.L."/>
            <person name="Hube B."/>
            <person name="Klis F.M."/>
            <person name="Kodira C."/>
            <person name="Lennard N."/>
            <person name="Logue M.E."/>
            <person name="Martin R."/>
            <person name="Neiman A.M."/>
            <person name="Nikolaou E."/>
            <person name="Quail M.A."/>
            <person name="Quinn J."/>
            <person name="Santos M.C."/>
            <person name="Schmitzberger F.F."/>
            <person name="Sherlock G."/>
            <person name="Shah P."/>
            <person name="Silverstein K.A."/>
            <person name="Skrzypek M.S."/>
            <person name="Soll D."/>
            <person name="Staggs R."/>
            <person name="Stansfield I."/>
            <person name="Stumpf M.P."/>
            <person name="Sudbery P.E."/>
            <person name="Srikantha T."/>
            <person name="Zeng Q."/>
            <person name="Berman J."/>
            <person name="Berriman M."/>
            <person name="Heitman J."/>
            <person name="Gow N.A."/>
            <person name="Lorenz M.C."/>
            <person name="Birren B.W."/>
            <person name="Kellis M."/>
            <person name="Cuomo C.A."/>
        </authorList>
    </citation>
    <scope>NUCLEOTIDE SEQUENCE [LARGE SCALE GENOMIC DNA]</scope>
    <source>
        <strain evidence="4">ATCC 11503 / BCRC 21390 / CBS 2605 / JCM 1781 / NBRC 1676 / NRRL YB-4239</strain>
    </source>
</reference>
<organism evidence="3 4">
    <name type="scientific">Lodderomyces elongisporus (strain ATCC 11503 / CBS 2605 / JCM 1781 / NBRC 1676 / NRRL YB-4239)</name>
    <name type="common">Yeast</name>
    <name type="synonym">Saccharomyces elongisporus</name>
    <dbReference type="NCBI Taxonomy" id="379508"/>
    <lineage>
        <taxon>Eukaryota</taxon>
        <taxon>Fungi</taxon>
        <taxon>Dikarya</taxon>
        <taxon>Ascomycota</taxon>
        <taxon>Saccharomycotina</taxon>
        <taxon>Pichiomycetes</taxon>
        <taxon>Debaryomycetaceae</taxon>
        <taxon>Candida/Lodderomyces clade</taxon>
        <taxon>Lodderomyces</taxon>
    </lineage>
</organism>
<dbReference type="VEuPathDB" id="FungiDB:LELG_03767"/>
<dbReference type="HOGENOM" id="CLU_025224_2_1_1"/>
<dbReference type="SMART" id="SM00128">
    <property type="entry name" value="IPPc"/>
    <property type="match status" value="1"/>
</dbReference>
<dbReference type="PANTHER" id="PTHR11200">
    <property type="entry name" value="INOSITOL 5-PHOSPHATASE"/>
    <property type="match status" value="1"/>
</dbReference>